<dbReference type="SUPFAM" id="SSF56399">
    <property type="entry name" value="ADP-ribosylation"/>
    <property type="match status" value="1"/>
</dbReference>
<gene>
    <name evidence="2" type="ORF">MAPG_08483</name>
</gene>
<dbReference type="VEuPathDB" id="FungiDB:MAPG_08483"/>
<name>A0A0C4E7H0_MAGP6</name>
<reference evidence="2" key="2">
    <citation type="submission" date="2010-05" db="EMBL/GenBank/DDBJ databases">
        <title>The Genome Sequence of Magnaporthe poae strain ATCC 64411.</title>
        <authorList>
            <consortium name="The Broad Institute Genome Sequencing Platform"/>
            <consortium name="Broad Institute Genome Sequencing Center for Infectious Disease"/>
            <person name="Ma L.-J."/>
            <person name="Dead R."/>
            <person name="Young S."/>
            <person name="Zeng Q."/>
            <person name="Koehrsen M."/>
            <person name="Alvarado L."/>
            <person name="Berlin A."/>
            <person name="Chapman S.B."/>
            <person name="Chen Z."/>
            <person name="Freedman E."/>
            <person name="Gellesch M."/>
            <person name="Goldberg J."/>
            <person name="Griggs A."/>
            <person name="Gujja S."/>
            <person name="Heilman E.R."/>
            <person name="Heiman D."/>
            <person name="Hepburn T."/>
            <person name="Howarth C."/>
            <person name="Jen D."/>
            <person name="Larson L."/>
            <person name="Mehta T."/>
            <person name="Neiman D."/>
            <person name="Pearson M."/>
            <person name="Roberts A."/>
            <person name="Saif S."/>
            <person name="Shea T."/>
            <person name="Shenoy N."/>
            <person name="Sisk P."/>
            <person name="Stolte C."/>
            <person name="Sykes S."/>
            <person name="Walk T."/>
            <person name="White J."/>
            <person name="Yandava C."/>
            <person name="Haas B."/>
            <person name="Nusbaum C."/>
            <person name="Birren B."/>
        </authorList>
    </citation>
    <scope>NUCLEOTIDE SEQUENCE</scope>
    <source>
        <strain evidence="2">ATCC 64411</strain>
    </source>
</reference>
<feature type="domain" description="DUF7587" evidence="1">
    <location>
        <begin position="14"/>
        <end position="140"/>
    </location>
</feature>
<reference evidence="3" key="4">
    <citation type="journal article" date="2015" name="G3 (Bethesda)">
        <title>Genome sequences of three phytopathogenic species of the Magnaporthaceae family of fungi.</title>
        <authorList>
            <person name="Okagaki L.H."/>
            <person name="Nunes C.C."/>
            <person name="Sailsbery J."/>
            <person name="Clay B."/>
            <person name="Brown D."/>
            <person name="John T."/>
            <person name="Oh Y."/>
            <person name="Young N."/>
            <person name="Fitzgerald M."/>
            <person name="Haas B.J."/>
            <person name="Zeng Q."/>
            <person name="Young S."/>
            <person name="Adiconis X."/>
            <person name="Fan L."/>
            <person name="Levin J.Z."/>
            <person name="Mitchell T.K."/>
            <person name="Okubara P.A."/>
            <person name="Farman M.L."/>
            <person name="Kohn L.M."/>
            <person name="Birren B."/>
            <person name="Ma L.-J."/>
            <person name="Dean R.A."/>
        </authorList>
    </citation>
    <scope>NUCLEOTIDE SEQUENCE</scope>
    <source>
        <strain evidence="3">ATCC 64411 / 73-15</strain>
    </source>
</reference>
<reference evidence="2" key="3">
    <citation type="submission" date="2011-03" db="EMBL/GenBank/DDBJ databases">
        <title>Annotation of Magnaporthe poae ATCC 64411.</title>
        <authorList>
            <person name="Ma L.-J."/>
            <person name="Dead R."/>
            <person name="Young S.K."/>
            <person name="Zeng Q."/>
            <person name="Gargeya S."/>
            <person name="Fitzgerald M."/>
            <person name="Haas B."/>
            <person name="Abouelleil A."/>
            <person name="Alvarado L."/>
            <person name="Arachchi H.M."/>
            <person name="Berlin A."/>
            <person name="Brown A."/>
            <person name="Chapman S.B."/>
            <person name="Chen Z."/>
            <person name="Dunbar C."/>
            <person name="Freedman E."/>
            <person name="Gearin G."/>
            <person name="Gellesch M."/>
            <person name="Goldberg J."/>
            <person name="Griggs A."/>
            <person name="Gujja S."/>
            <person name="Heiman D."/>
            <person name="Howarth C."/>
            <person name="Larson L."/>
            <person name="Lui A."/>
            <person name="MacDonald P.J.P."/>
            <person name="Mehta T."/>
            <person name="Montmayeur A."/>
            <person name="Murphy C."/>
            <person name="Neiman D."/>
            <person name="Pearson M."/>
            <person name="Priest M."/>
            <person name="Roberts A."/>
            <person name="Saif S."/>
            <person name="Shea T."/>
            <person name="Shenoy N."/>
            <person name="Sisk P."/>
            <person name="Stolte C."/>
            <person name="Sykes S."/>
            <person name="Yandava C."/>
            <person name="Wortman J."/>
            <person name="Nusbaum C."/>
            <person name="Birren B."/>
        </authorList>
    </citation>
    <scope>NUCLEOTIDE SEQUENCE</scope>
    <source>
        <strain evidence="2">ATCC 64411</strain>
    </source>
</reference>
<proteinExistence type="predicted"/>
<dbReference type="Proteomes" id="UP000011715">
    <property type="component" value="Unassembled WGS sequence"/>
</dbReference>
<dbReference type="STRING" id="644358.A0A0C4E7H0"/>
<reference evidence="3" key="5">
    <citation type="submission" date="2015-06" db="UniProtKB">
        <authorList>
            <consortium name="EnsemblFungi"/>
        </authorList>
    </citation>
    <scope>IDENTIFICATION</scope>
    <source>
        <strain evidence="3">ATCC 64411</strain>
    </source>
</reference>
<evidence type="ECO:0000313" key="4">
    <source>
        <dbReference type="Proteomes" id="UP000011715"/>
    </source>
</evidence>
<sequence length="186" mass="21354">MPFDLDSYRCHSPPATLWKVKHWNSQFKRDELSGDLVAADPTREITTKLRLSFAAQDHFKWENRRPTCFQSTFSCYNHARNWGNGVRWIEIYEIDTTNLSDGVYIFDAKELASRMRIPYKHGENEFIFLHRIPGSAIRSTERNAPAEHVSRVGTTKRIVFVDSDESTEPASVDDITSGMRAVALGE</sequence>
<dbReference type="PANTHER" id="PTHR40781">
    <property type="match status" value="1"/>
</dbReference>
<evidence type="ECO:0000313" key="3">
    <source>
        <dbReference type="EnsemblFungi" id="MAPG_08483T0"/>
    </source>
</evidence>
<keyword evidence="4" id="KW-1185">Reference proteome</keyword>
<reference evidence="4" key="1">
    <citation type="submission" date="2010-05" db="EMBL/GenBank/DDBJ databases">
        <title>The genome sequence of Magnaporthe poae strain ATCC 64411.</title>
        <authorList>
            <person name="Ma L.-J."/>
            <person name="Dead R."/>
            <person name="Young S."/>
            <person name="Zeng Q."/>
            <person name="Koehrsen M."/>
            <person name="Alvarado L."/>
            <person name="Berlin A."/>
            <person name="Chapman S.B."/>
            <person name="Chen Z."/>
            <person name="Freedman E."/>
            <person name="Gellesch M."/>
            <person name="Goldberg J."/>
            <person name="Griggs A."/>
            <person name="Gujja S."/>
            <person name="Heilman E.R."/>
            <person name="Heiman D."/>
            <person name="Hepburn T."/>
            <person name="Howarth C."/>
            <person name="Jen D."/>
            <person name="Larson L."/>
            <person name="Mehta T."/>
            <person name="Neiman D."/>
            <person name="Pearson M."/>
            <person name="Roberts A."/>
            <person name="Saif S."/>
            <person name="Shea T."/>
            <person name="Shenoy N."/>
            <person name="Sisk P."/>
            <person name="Stolte C."/>
            <person name="Sykes S."/>
            <person name="Walk T."/>
            <person name="White J."/>
            <person name="Yandava C."/>
            <person name="Haas B."/>
            <person name="Nusbaum C."/>
            <person name="Birren B."/>
        </authorList>
    </citation>
    <scope>NUCLEOTIDE SEQUENCE [LARGE SCALE GENOMIC DNA]</scope>
    <source>
        <strain evidence="4">ATCC 64411 / 73-15</strain>
    </source>
</reference>
<dbReference type="eggNOG" id="ENOG502T0QA">
    <property type="taxonomic scope" value="Eukaryota"/>
</dbReference>
<organism evidence="3 4">
    <name type="scientific">Magnaporthiopsis poae (strain ATCC 64411 / 73-15)</name>
    <name type="common">Kentucky bluegrass fungus</name>
    <name type="synonym">Magnaporthe poae</name>
    <dbReference type="NCBI Taxonomy" id="644358"/>
    <lineage>
        <taxon>Eukaryota</taxon>
        <taxon>Fungi</taxon>
        <taxon>Dikarya</taxon>
        <taxon>Ascomycota</taxon>
        <taxon>Pezizomycotina</taxon>
        <taxon>Sordariomycetes</taxon>
        <taxon>Sordariomycetidae</taxon>
        <taxon>Magnaporthales</taxon>
        <taxon>Magnaporthaceae</taxon>
        <taxon>Magnaporthiopsis</taxon>
    </lineage>
</organism>
<evidence type="ECO:0000259" key="1">
    <source>
        <dbReference type="Pfam" id="PF24494"/>
    </source>
</evidence>
<dbReference type="EMBL" id="GL876973">
    <property type="protein sequence ID" value="KLU89512.1"/>
    <property type="molecule type" value="Genomic_DNA"/>
</dbReference>
<dbReference type="InterPro" id="IPR056009">
    <property type="entry name" value="DUF7587"/>
</dbReference>
<dbReference type="AlphaFoldDB" id="A0A0C4E7H0"/>
<dbReference type="OrthoDB" id="5151300at2759"/>
<evidence type="ECO:0000313" key="2">
    <source>
        <dbReference type="EMBL" id="KLU89512.1"/>
    </source>
</evidence>
<dbReference type="Pfam" id="PF24494">
    <property type="entry name" value="DUF7587"/>
    <property type="match status" value="1"/>
</dbReference>
<dbReference type="EMBL" id="ADBL01002057">
    <property type="status" value="NOT_ANNOTATED_CDS"/>
    <property type="molecule type" value="Genomic_DNA"/>
</dbReference>
<accession>A0A0C4E7H0</accession>
<protein>
    <recommendedName>
        <fullName evidence="1">DUF7587 domain-containing protein</fullName>
    </recommendedName>
</protein>
<dbReference type="EnsemblFungi" id="MAPG_08483T0">
    <property type="protein sequence ID" value="MAPG_08483T0"/>
    <property type="gene ID" value="MAPG_08483"/>
</dbReference>
<dbReference type="PANTHER" id="PTHR40781:SF1">
    <property type="match status" value="1"/>
</dbReference>